<feature type="chain" id="PRO_5045554910" description="DUF4148 domain-containing protein" evidence="2">
    <location>
        <begin position="27"/>
        <end position="96"/>
    </location>
</feature>
<protein>
    <recommendedName>
        <fullName evidence="5">DUF4148 domain-containing protein</fullName>
    </recommendedName>
</protein>
<dbReference type="Proteomes" id="UP001055057">
    <property type="component" value="Unassembled WGS sequence"/>
</dbReference>
<evidence type="ECO:0008006" key="5">
    <source>
        <dbReference type="Google" id="ProtNLM"/>
    </source>
</evidence>
<comment type="caution">
    <text evidence="3">The sequence shown here is derived from an EMBL/GenBank/DDBJ whole genome shotgun (WGS) entry which is preliminary data.</text>
</comment>
<keyword evidence="4" id="KW-1185">Reference proteome</keyword>
<proteinExistence type="predicted"/>
<gene>
    <name evidence="3" type="ORF">MPOCJGCO_4078</name>
</gene>
<organism evidence="3 4">
    <name type="scientific">Methylobacterium trifolii</name>
    <dbReference type="NCBI Taxonomy" id="1003092"/>
    <lineage>
        <taxon>Bacteria</taxon>
        <taxon>Pseudomonadati</taxon>
        <taxon>Pseudomonadota</taxon>
        <taxon>Alphaproteobacteria</taxon>
        <taxon>Hyphomicrobiales</taxon>
        <taxon>Methylobacteriaceae</taxon>
        <taxon>Methylobacterium</taxon>
    </lineage>
</organism>
<evidence type="ECO:0000256" key="1">
    <source>
        <dbReference type="SAM" id="MobiDB-lite"/>
    </source>
</evidence>
<keyword evidence="2" id="KW-0732">Signal</keyword>
<reference evidence="3" key="1">
    <citation type="journal article" date="2021" name="Front. Microbiol.">
        <title>Comprehensive Comparative Genomics and Phenotyping of Methylobacterium Species.</title>
        <authorList>
            <person name="Alessa O."/>
            <person name="Ogura Y."/>
            <person name="Fujitani Y."/>
            <person name="Takami H."/>
            <person name="Hayashi T."/>
            <person name="Sahin N."/>
            <person name="Tani A."/>
        </authorList>
    </citation>
    <scope>NUCLEOTIDE SEQUENCE</scope>
    <source>
        <strain evidence="3">DSM 23632</strain>
    </source>
</reference>
<accession>A0ABQ4U716</accession>
<evidence type="ECO:0000313" key="3">
    <source>
        <dbReference type="EMBL" id="GJE61950.1"/>
    </source>
</evidence>
<feature type="region of interest" description="Disordered" evidence="1">
    <location>
        <begin position="52"/>
        <end position="77"/>
    </location>
</feature>
<evidence type="ECO:0000256" key="2">
    <source>
        <dbReference type="SAM" id="SignalP"/>
    </source>
</evidence>
<feature type="compositionally biased region" description="Basic and acidic residues" evidence="1">
    <location>
        <begin position="68"/>
        <end position="77"/>
    </location>
</feature>
<evidence type="ECO:0000313" key="4">
    <source>
        <dbReference type="Proteomes" id="UP001055057"/>
    </source>
</evidence>
<reference evidence="3" key="2">
    <citation type="submission" date="2021-08" db="EMBL/GenBank/DDBJ databases">
        <authorList>
            <person name="Tani A."/>
            <person name="Ola A."/>
            <person name="Ogura Y."/>
            <person name="Katsura K."/>
            <person name="Hayashi T."/>
        </authorList>
    </citation>
    <scope>NUCLEOTIDE SEQUENCE</scope>
    <source>
        <strain evidence="3">DSM 23632</strain>
    </source>
</reference>
<feature type="signal peptide" evidence="2">
    <location>
        <begin position="1"/>
        <end position="26"/>
    </location>
</feature>
<dbReference type="EMBL" id="BPRB01000259">
    <property type="protein sequence ID" value="GJE61950.1"/>
    <property type="molecule type" value="Genomic_DNA"/>
</dbReference>
<sequence length="96" mass="10260">MKISPRLGALLALMLPLGTFGAPASAGPALRMAQMVTIPTDAQIDRMERDSIATPPLDVSEGAQRGDQGARIREMDKRAHRVDEKLLTDDGVCDGC</sequence>
<name>A0ABQ4U716_9HYPH</name>